<dbReference type="RefSeq" id="WP_185003137.1">
    <property type="nucleotide sequence ID" value="NZ_BAAAUI010000055.1"/>
</dbReference>
<comment type="caution">
    <text evidence="2">The sequence shown here is derived from an EMBL/GenBank/DDBJ whole genome shotgun (WGS) entry which is preliminary data.</text>
</comment>
<gene>
    <name evidence="2" type="ORF">HNR67_003318</name>
</gene>
<evidence type="ECO:0000313" key="2">
    <source>
        <dbReference type="EMBL" id="MBB4677200.1"/>
    </source>
</evidence>
<organism evidence="2 3">
    <name type="scientific">Crossiella cryophila</name>
    <dbReference type="NCBI Taxonomy" id="43355"/>
    <lineage>
        <taxon>Bacteria</taxon>
        <taxon>Bacillati</taxon>
        <taxon>Actinomycetota</taxon>
        <taxon>Actinomycetes</taxon>
        <taxon>Pseudonocardiales</taxon>
        <taxon>Pseudonocardiaceae</taxon>
        <taxon>Crossiella</taxon>
    </lineage>
</organism>
<evidence type="ECO:0000256" key="1">
    <source>
        <dbReference type="SAM" id="MobiDB-lite"/>
    </source>
</evidence>
<sequence length="549" mass="60887">MHADSSGDREELLLAACLVREPSLAEGRTGLVVRGVEEFVDPSLGRAFDRLREIRATHPQLATVGIRYNLDQGLHPHLDRALAAWDSEAEQRHPQLPACPDEVEVLAALVSRGARHRRFDTLIRAIAHHYRSGDNDRAAESVHELLDLVRTDDDQWVAADPYAEHGAEVLRREMEVHGTGRGFPVHPELDALLHQRADWQGELVLLGARTKVGKTALACWWASRLAGSAGTVAPESQVVFFCTEMTRAELLARIQQYLPDPEQIFSPTPLGRPRFLLFGKEFFARTGSDPDKRLAAFKAEIRRFAVANLRWSEQHGLPVADCWLAGVFVDYLTSMLAAGNDFTVCEEFIRGADTSLRVFDPGWFGLGGRQFADLAGLPSNVMVCEQVNARREPIPKITTDLRTGQTHRPPLEPPAPTEVNGARSTFETASVFCMLARDHEGRVHPPEQAVLRISGRSVATRQLPLRFVGGKFEFPGDPAPTREQVAVDQVEEAPVDQADEHAARLWLLPSYVVSPPATEHADGTLVVARDMWVPLDPQVDGWQPEPLKP</sequence>
<dbReference type="Gene3D" id="3.40.50.300">
    <property type="entry name" value="P-loop containing nucleotide triphosphate hydrolases"/>
    <property type="match status" value="1"/>
</dbReference>
<proteinExistence type="predicted"/>
<dbReference type="AlphaFoldDB" id="A0A7W7C9T5"/>
<accession>A0A7W7C9T5</accession>
<reference evidence="2 3" key="1">
    <citation type="submission" date="2020-08" db="EMBL/GenBank/DDBJ databases">
        <title>Sequencing the genomes of 1000 actinobacteria strains.</title>
        <authorList>
            <person name="Klenk H.-P."/>
        </authorList>
    </citation>
    <scope>NUCLEOTIDE SEQUENCE [LARGE SCALE GENOMIC DNA]</scope>
    <source>
        <strain evidence="2 3">DSM 44230</strain>
    </source>
</reference>
<dbReference type="Proteomes" id="UP000533598">
    <property type="component" value="Unassembled WGS sequence"/>
</dbReference>
<evidence type="ECO:0008006" key="4">
    <source>
        <dbReference type="Google" id="ProtNLM"/>
    </source>
</evidence>
<feature type="region of interest" description="Disordered" evidence="1">
    <location>
        <begin position="400"/>
        <end position="420"/>
    </location>
</feature>
<keyword evidence="3" id="KW-1185">Reference proteome</keyword>
<protein>
    <recommendedName>
        <fullName evidence="4">DNA helicase</fullName>
    </recommendedName>
</protein>
<evidence type="ECO:0000313" key="3">
    <source>
        <dbReference type="Proteomes" id="UP000533598"/>
    </source>
</evidence>
<dbReference type="SUPFAM" id="SSF52540">
    <property type="entry name" value="P-loop containing nucleoside triphosphate hydrolases"/>
    <property type="match status" value="1"/>
</dbReference>
<name>A0A7W7C9T5_9PSEU</name>
<dbReference type="EMBL" id="JACHMH010000001">
    <property type="protein sequence ID" value="MBB4677200.1"/>
    <property type="molecule type" value="Genomic_DNA"/>
</dbReference>
<dbReference type="InterPro" id="IPR027417">
    <property type="entry name" value="P-loop_NTPase"/>
</dbReference>